<reference evidence="3 4" key="1">
    <citation type="submission" date="2020-05" db="EMBL/GenBank/DDBJ databases">
        <title>Identification and distribution of gene clusters putatively required for synthesis of sphingolipid metabolism inhibitors in phylogenetically diverse species of the filamentous fungus Fusarium.</title>
        <authorList>
            <person name="Kim H.-S."/>
            <person name="Busman M."/>
            <person name="Brown D.W."/>
            <person name="Divon H."/>
            <person name="Uhlig S."/>
            <person name="Proctor R.H."/>
        </authorList>
    </citation>
    <scope>NUCLEOTIDE SEQUENCE [LARGE SCALE GENOMIC DNA]</scope>
    <source>
        <strain evidence="3 4">NRRL 53147</strain>
    </source>
</reference>
<protein>
    <submittedName>
        <fullName evidence="3">Phosphorylase superfamily</fullName>
    </submittedName>
</protein>
<feature type="chain" id="PRO_5034687649" evidence="2">
    <location>
        <begin position="23"/>
        <end position="195"/>
    </location>
</feature>
<dbReference type="InterPro" id="IPR035994">
    <property type="entry name" value="Nucleoside_phosphorylase_sf"/>
</dbReference>
<accession>A0A8H5I5N4</accession>
<evidence type="ECO:0000256" key="2">
    <source>
        <dbReference type="SAM" id="SignalP"/>
    </source>
</evidence>
<dbReference type="EMBL" id="JAAOAM010000460">
    <property type="protein sequence ID" value="KAF5530704.1"/>
    <property type="molecule type" value="Genomic_DNA"/>
</dbReference>
<dbReference type="AlphaFoldDB" id="A0A8H5I5N4"/>
<dbReference type="Proteomes" id="UP000522262">
    <property type="component" value="Unassembled WGS sequence"/>
</dbReference>
<comment type="caution">
    <text evidence="3">The sequence shown here is derived from an EMBL/GenBank/DDBJ whole genome shotgun (WGS) entry which is preliminary data.</text>
</comment>
<sequence>MGNRNVVLALVSTLSMVSAASAVAEMRSTYEKLQVAFLVGICATLPFEDDDNRKTILRDEVCMSSGLQNKASQLAHQSTNGYPENVAREPTEPTRSDRQQPSPVCVCHDCVLKSVDHDSLGLTYTNARGSDGHISEGKLQINESAKCFHDGLVQGPSAHTEPTASIASVMQSASRRGGISAVANIVAFGPQDTES</sequence>
<dbReference type="Gene3D" id="3.40.50.1580">
    <property type="entry name" value="Nucleoside phosphorylase domain"/>
    <property type="match status" value="1"/>
</dbReference>
<proteinExistence type="predicted"/>
<feature type="compositionally biased region" description="Polar residues" evidence="1">
    <location>
        <begin position="73"/>
        <end position="82"/>
    </location>
</feature>
<feature type="signal peptide" evidence="2">
    <location>
        <begin position="1"/>
        <end position="22"/>
    </location>
</feature>
<feature type="region of interest" description="Disordered" evidence="1">
    <location>
        <begin position="73"/>
        <end position="101"/>
    </location>
</feature>
<feature type="compositionally biased region" description="Basic and acidic residues" evidence="1">
    <location>
        <begin position="86"/>
        <end position="98"/>
    </location>
</feature>
<gene>
    <name evidence="3" type="ORF">FMEXI_13376</name>
</gene>
<name>A0A8H5I5N4_9HYPO</name>
<evidence type="ECO:0000313" key="4">
    <source>
        <dbReference type="Proteomes" id="UP000522262"/>
    </source>
</evidence>
<evidence type="ECO:0000256" key="1">
    <source>
        <dbReference type="SAM" id="MobiDB-lite"/>
    </source>
</evidence>
<dbReference type="GO" id="GO:0009116">
    <property type="term" value="P:nucleoside metabolic process"/>
    <property type="evidence" value="ECO:0007669"/>
    <property type="project" value="InterPro"/>
</dbReference>
<keyword evidence="4" id="KW-1185">Reference proteome</keyword>
<organism evidence="3 4">
    <name type="scientific">Fusarium mexicanum</name>
    <dbReference type="NCBI Taxonomy" id="751941"/>
    <lineage>
        <taxon>Eukaryota</taxon>
        <taxon>Fungi</taxon>
        <taxon>Dikarya</taxon>
        <taxon>Ascomycota</taxon>
        <taxon>Pezizomycotina</taxon>
        <taxon>Sordariomycetes</taxon>
        <taxon>Hypocreomycetidae</taxon>
        <taxon>Hypocreales</taxon>
        <taxon>Nectriaceae</taxon>
        <taxon>Fusarium</taxon>
        <taxon>Fusarium fujikuroi species complex</taxon>
    </lineage>
</organism>
<keyword evidence="2" id="KW-0732">Signal</keyword>
<dbReference type="GO" id="GO:0003824">
    <property type="term" value="F:catalytic activity"/>
    <property type="evidence" value="ECO:0007669"/>
    <property type="project" value="InterPro"/>
</dbReference>
<evidence type="ECO:0000313" key="3">
    <source>
        <dbReference type="EMBL" id="KAF5530704.1"/>
    </source>
</evidence>